<keyword evidence="3" id="KW-0963">Cytoplasm</keyword>
<evidence type="ECO:0000256" key="6">
    <source>
        <dbReference type="ARBA" id="ARBA00022683"/>
    </source>
</evidence>
<feature type="domain" description="PTS EIIA type-2" evidence="11">
    <location>
        <begin position="7"/>
        <end position="149"/>
    </location>
</feature>
<protein>
    <recommendedName>
        <fullName evidence="9">Ascorbate-specific PTS system EIIA component</fullName>
    </recommendedName>
    <alternativeName>
        <fullName evidence="10">Ascorbate-specific phosphotransferase enzyme IIA component</fullName>
    </alternativeName>
</protein>
<evidence type="ECO:0000256" key="10">
    <source>
        <dbReference type="ARBA" id="ARBA00042072"/>
    </source>
</evidence>
<gene>
    <name evidence="12" type="ORF">SAMN04489720_3139</name>
</gene>
<evidence type="ECO:0000256" key="2">
    <source>
        <dbReference type="ARBA" id="ARBA00022448"/>
    </source>
</evidence>
<keyword evidence="7" id="KW-0418">Kinase</keyword>
<proteinExistence type="predicted"/>
<evidence type="ECO:0000256" key="7">
    <source>
        <dbReference type="ARBA" id="ARBA00022777"/>
    </source>
</evidence>
<dbReference type="EMBL" id="LT629695">
    <property type="protein sequence ID" value="SDH99681.1"/>
    <property type="molecule type" value="Genomic_DNA"/>
</dbReference>
<comment type="subcellular location">
    <subcellularLocation>
        <location evidence="1">Cytoplasm</location>
    </subcellularLocation>
</comment>
<keyword evidence="4" id="KW-0597">Phosphoprotein</keyword>
<dbReference type="Gene3D" id="3.40.930.10">
    <property type="entry name" value="Mannitol-specific EII, Chain A"/>
    <property type="match status" value="1"/>
</dbReference>
<evidence type="ECO:0000313" key="13">
    <source>
        <dbReference type="Proteomes" id="UP000198822"/>
    </source>
</evidence>
<dbReference type="PANTHER" id="PTHR36203">
    <property type="entry name" value="ASCORBATE-SPECIFIC PTS SYSTEM EIIA COMPONENT"/>
    <property type="match status" value="1"/>
</dbReference>
<keyword evidence="2" id="KW-0813">Transport</keyword>
<dbReference type="AlphaFoldDB" id="A0A1G8GZI2"/>
<evidence type="ECO:0000256" key="4">
    <source>
        <dbReference type="ARBA" id="ARBA00022553"/>
    </source>
</evidence>
<dbReference type="RefSeq" id="WP_157674877.1">
    <property type="nucleotide sequence ID" value="NZ_LT629695.1"/>
</dbReference>
<organism evidence="12 13">
    <name type="scientific">Agrococcus jejuensis</name>
    <dbReference type="NCBI Taxonomy" id="399736"/>
    <lineage>
        <taxon>Bacteria</taxon>
        <taxon>Bacillati</taxon>
        <taxon>Actinomycetota</taxon>
        <taxon>Actinomycetes</taxon>
        <taxon>Micrococcales</taxon>
        <taxon>Microbacteriaceae</taxon>
        <taxon>Agrococcus</taxon>
    </lineage>
</organism>
<dbReference type="OrthoDB" id="1634238at2"/>
<keyword evidence="13" id="KW-1185">Reference proteome</keyword>
<evidence type="ECO:0000313" key="12">
    <source>
        <dbReference type="EMBL" id="SDH99681.1"/>
    </source>
</evidence>
<accession>A0A1G8GZI2</accession>
<dbReference type="InterPro" id="IPR051351">
    <property type="entry name" value="Ascorbate-PTS_EIIA_comp"/>
</dbReference>
<dbReference type="PROSITE" id="PS51094">
    <property type="entry name" value="PTS_EIIA_TYPE_2"/>
    <property type="match status" value="1"/>
</dbReference>
<dbReference type="InterPro" id="IPR002178">
    <property type="entry name" value="PTS_EIIA_type-2_dom"/>
</dbReference>
<dbReference type="Proteomes" id="UP000198822">
    <property type="component" value="Chromosome I"/>
</dbReference>
<evidence type="ECO:0000259" key="11">
    <source>
        <dbReference type="PROSITE" id="PS51094"/>
    </source>
</evidence>
<dbReference type="InterPro" id="IPR016152">
    <property type="entry name" value="PTrfase/Anion_transptr"/>
</dbReference>
<sequence>MSGQLAELVTDDRIRLRVAAGTWEAAVAAAAEPLVADGSIDAAYVDAIVAAALEYGPYFVLVPSVALAHARPDGSVHRLAISVATIEPPVAFGSEDNDPVGVVVCLAAPDADTHLEALRSLVAIIGDPDRVARIEQATTVDELRALLTP</sequence>
<keyword evidence="6" id="KW-0598">Phosphotransferase system</keyword>
<dbReference type="GO" id="GO:0009401">
    <property type="term" value="P:phosphoenolpyruvate-dependent sugar phosphotransferase system"/>
    <property type="evidence" value="ECO:0007669"/>
    <property type="project" value="UniProtKB-KW"/>
</dbReference>
<dbReference type="GO" id="GO:0005737">
    <property type="term" value="C:cytoplasm"/>
    <property type="evidence" value="ECO:0007669"/>
    <property type="project" value="UniProtKB-SubCell"/>
</dbReference>
<dbReference type="GO" id="GO:0016301">
    <property type="term" value="F:kinase activity"/>
    <property type="evidence" value="ECO:0007669"/>
    <property type="project" value="UniProtKB-KW"/>
</dbReference>
<dbReference type="SUPFAM" id="SSF55804">
    <property type="entry name" value="Phoshotransferase/anion transport protein"/>
    <property type="match status" value="1"/>
</dbReference>
<evidence type="ECO:0000256" key="1">
    <source>
        <dbReference type="ARBA" id="ARBA00004496"/>
    </source>
</evidence>
<comment type="function">
    <text evidence="8">The phosphoenolpyruvate-dependent sugar phosphotransferase system (sugar PTS), a major carbohydrate active transport system, catalyzes the phosphorylation of incoming sugar substrates concomitantly with their translocation across the cell membrane. The enzyme II UlaABC PTS system is involved in ascorbate transport.</text>
</comment>
<reference evidence="13" key="1">
    <citation type="submission" date="2016-10" db="EMBL/GenBank/DDBJ databases">
        <authorList>
            <person name="Varghese N."/>
            <person name="Submissions S."/>
        </authorList>
    </citation>
    <scope>NUCLEOTIDE SEQUENCE [LARGE SCALE GENOMIC DNA]</scope>
    <source>
        <strain evidence="13">DSM 22002</strain>
    </source>
</reference>
<name>A0A1G8GZI2_9MICO</name>
<dbReference type="Pfam" id="PF00359">
    <property type="entry name" value="PTS_EIIA_2"/>
    <property type="match status" value="1"/>
</dbReference>
<evidence type="ECO:0000256" key="3">
    <source>
        <dbReference type="ARBA" id="ARBA00022490"/>
    </source>
</evidence>
<dbReference type="PANTHER" id="PTHR36203:SF1">
    <property type="entry name" value="ASCORBATE-SPECIFIC PTS SYSTEM EIIA COMPONENT"/>
    <property type="match status" value="1"/>
</dbReference>
<evidence type="ECO:0000256" key="9">
    <source>
        <dbReference type="ARBA" id="ARBA00041175"/>
    </source>
</evidence>
<evidence type="ECO:0000256" key="8">
    <source>
        <dbReference type="ARBA" id="ARBA00037387"/>
    </source>
</evidence>
<keyword evidence="5" id="KW-0808">Transferase</keyword>
<evidence type="ECO:0000256" key="5">
    <source>
        <dbReference type="ARBA" id="ARBA00022679"/>
    </source>
</evidence>
<dbReference type="STRING" id="399736.SAMN04489720_3139"/>